<organism evidence="9 10">
    <name type="scientific">Azorhizobium caulinodans (strain ATCC 43989 / DSM 5975 / JCM 20966 / LMG 6465 / NBRC 14845 / NCIMB 13405 / ORS 571)</name>
    <dbReference type="NCBI Taxonomy" id="438753"/>
    <lineage>
        <taxon>Bacteria</taxon>
        <taxon>Pseudomonadati</taxon>
        <taxon>Pseudomonadota</taxon>
        <taxon>Alphaproteobacteria</taxon>
        <taxon>Hyphomicrobiales</taxon>
        <taxon>Xanthobacteraceae</taxon>
        <taxon>Azorhizobium</taxon>
    </lineage>
</organism>
<dbReference type="PROSITE" id="PS00146">
    <property type="entry name" value="BETA_LACTAMASE_A"/>
    <property type="match status" value="1"/>
</dbReference>
<evidence type="ECO:0000313" key="9">
    <source>
        <dbReference type="EMBL" id="BAF90276.1"/>
    </source>
</evidence>
<dbReference type="PANTHER" id="PTHR35333:SF3">
    <property type="entry name" value="BETA-LACTAMASE-TYPE TRANSPEPTIDASE FOLD CONTAINING PROTEIN"/>
    <property type="match status" value="1"/>
</dbReference>
<dbReference type="KEGG" id="azc:AZC_4278"/>
<dbReference type="InterPro" id="IPR023650">
    <property type="entry name" value="Beta-lactam_class-A_AS"/>
</dbReference>
<comment type="similarity">
    <text evidence="2 6">Belongs to the class-A beta-lactamase family.</text>
</comment>
<proteinExistence type="inferred from homology"/>
<keyword evidence="4 6" id="KW-0378">Hydrolase</keyword>
<evidence type="ECO:0000256" key="5">
    <source>
        <dbReference type="ARBA" id="ARBA00023251"/>
    </source>
</evidence>
<dbReference type="PRINTS" id="PR00118">
    <property type="entry name" value="BLACTAMASEA"/>
</dbReference>
<dbReference type="PANTHER" id="PTHR35333">
    <property type="entry name" value="BETA-LACTAMASE"/>
    <property type="match status" value="1"/>
</dbReference>
<dbReference type="STRING" id="438753.AZC_4278"/>
<keyword evidence="5 6" id="KW-0046">Antibiotic resistance</keyword>
<dbReference type="InterPro" id="IPR045155">
    <property type="entry name" value="Beta-lactam_cat"/>
</dbReference>
<evidence type="ECO:0000256" key="1">
    <source>
        <dbReference type="ARBA" id="ARBA00001526"/>
    </source>
</evidence>
<dbReference type="NCBIfam" id="NF033103">
    <property type="entry name" value="bla_class_A"/>
    <property type="match status" value="1"/>
</dbReference>
<feature type="region of interest" description="Disordered" evidence="7">
    <location>
        <begin position="229"/>
        <end position="249"/>
    </location>
</feature>
<evidence type="ECO:0000256" key="2">
    <source>
        <dbReference type="ARBA" id="ARBA00009009"/>
    </source>
</evidence>
<evidence type="ECO:0000313" key="10">
    <source>
        <dbReference type="Proteomes" id="UP000000270"/>
    </source>
</evidence>
<dbReference type="Gene3D" id="3.40.710.10">
    <property type="entry name" value="DD-peptidase/beta-lactamase superfamily"/>
    <property type="match status" value="1"/>
</dbReference>
<dbReference type="eggNOG" id="COG2367">
    <property type="taxonomic scope" value="Bacteria"/>
</dbReference>
<evidence type="ECO:0000256" key="4">
    <source>
        <dbReference type="ARBA" id="ARBA00022801"/>
    </source>
</evidence>
<reference evidence="10" key="2">
    <citation type="submission" date="2007-04" db="EMBL/GenBank/DDBJ databases">
        <title>Complete genome sequence of the nitrogen-fixing bacterium Azorhizobium caulinodans ORS571.</title>
        <authorList>
            <person name="Lee K.B."/>
            <person name="Backer P.D."/>
            <person name="Aono T."/>
            <person name="Liu C.T."/>
            <person name="Suzuki S."/>
            <person name="Suzuki T."/>
            <person name="Kaneko T."/>
            <person name="Yamada M."/>
            <person name="Tabata S."/>
            <person name="Kupfer D.M."/>
            <person name="Najar F.Z."/>
            <person name="Wiley G.B."/>
            <person name="Roe B."/>
            <person name="Binnewies T."/>
            <person name="Ussery D."/>
            <person name="Vereecke D."/>
            <person name="Gevers D."/>
            <person name="Holsters M."/>
            <person name="Oyaizu H."/>
        </authorList>
    </citation>
    <scope>NUCLEOTIDE SEQUENCE [LARGE SCALE GENOMIC DNA]</scope>
    <source>
        <strain evidence="10">ATCC 43989 / DSM 5975 / JCM 20966 / LMG 6465 / NBRC 14845 / NCIMB 13405 / ORS 571</strain>
    </source>
</reference>
<dbReference type="Proteomes" id="UP000000270">
    <property type="component" value="Chromosome"/>
</dbReference>
<evidence type="ECO:0000259" key="8">
    <source>
        <dbReference type="Pfam" id="PF13354"/>
    </source>
</evidence>
<evidence type="ECO:0000256" key="3">
    <source>
        <dbReference type="ARBA" id="ARBA00012865"/>
    </source>
</evidence>
<reference evidence="9 10" key="3">
    <citation type="journal article" date="2008" name="BMC Genomics">
        <title>The genome of the versatile nitrogen fixer Azorhizobium caulinodans ORS571.</title>
        <authorList>
            <person name="Lee KB."/>
            <person name="Backer P.D."/>
            <person name="Aono T."/>
            <person name="Liu CT."/>
            <person name="Suzuki S."/>
            <person name="Suzuki T."/>
            <person name="Kaneko T."/>
            <person name="Yamada M."/>
            <person name="Tabata S."/>
            <person name="Kupfer D.M."/>
            <person name="Najar F.Z."/>
            <person name="Wiley G.B."/>
            <person name="Roe B."/>
            <person name="Binnewies T.T."/>
            <person name="Ussery D.W."/>
            <person name="D'Haeze W."/>
            <person name="Herder J.D."/>
            <person name="Gevers D."/>
            <person name="Vereecke D."/>
            <person name="Holsters M."/>
            <person name="Oyaizu H."/>
        </authorList>
    </citation>
    <scope>NUCLEOTIDE SEQUENCE [LARGE SCALE GENOMIC DNA]</scope>
    <source>
        <strain evidence="10">ATCC 43989 / DSM 5975 / JCM 20966 / LMG 6465 / NBRC 14845 / NCIMB 13405 / ORS 571</strain>
    </source>
</reference>
<dbReference type="RefSeq" id="WP_012172798.1">
    <property type="nucleotide sequence ID" value="NC_009937.1"/>
</dbReference>
<reference evidence="9 10" key="1">
    <citation type="journal article" date="2007" name="Appl. Environ. Microbiol.">
        <title>Rhizobial factors required for stem nodule maturation and maintenance in Sesbania rostrata-Azorhizobium caulinodans ORS571 symbiosis.</title>
        <authorList>
            <person name="Suzuki S."/>
            <person name="Aono T."/>
            <person name="Lee KB."/>
            <person name="Suzuki T."/>
            <person name="Liu CT."/>
            <person name="Miwa H."/>
            <person name="Wakao S."/>
            <person name="Iki T."/>
            <person name="Oyaizu H."/>
        </authorList>
    </citation>
    <scope>NUCLEOTIDE SEQUENCE [LARGE SCALE GENOMIC DNA]</scope>
    <source>
        <strain evidence="10">ATCC 43989 / DSM 5975 / JCM 20966 / LMG 6465 / NBRC 14845 / NCIMB 13405 / ORS 571</strain>
    </source>
</reference>
<dbReference type="EC" id="3.5.2.6" evidence="3 6"/>
<protein>
    <recommendedName>
        <fullName evidence="3 6">Beta-lactamase</fullName>
        <ecNumber evidence="3 6">3.5.2.6</ecNumber>
    </recommendedName>
</protein>
<name>A8HV65_AZOC5</name>
<dbReference type="GO" id="GO:0008800">
    <property type="term" value="F:beta-lactamase activity"/>
    <property type="evidence" value="ECO:0007669"/>
    <property type="project" value="UniProtKB-UniRule"/>
</dbReference>
<dbReference type="GO" id="GO:0046677">
    <property type="term" value="P:response to antibiotic"/>
    <property type="evidence" value="ECO:0007669"/>
    <property type="project" value="UniProtKB-UniRule"/>
</dbReference>
<dbReference type="InterPro" id="IPR000871">
    <property type="entry name" value="Beta-lactam_class-A"/>
</dbReference>
<dbReference type="InterPro" id="IPR012338">
    <property type="entry name" value="Beta-lactam/transpept-like"/>
</dbReference>
<reference evidence="9 10" key="4">
    <citation type="journal article" date="2009" name="Appl. Environ. Microbiol.">
        <title>Comparative genome-wide transcriptional profiling of Azorhizobium caulinodans ORS571 grown under free-living and symbiotic conditions.</title>
        <authorList>
            <person name="Tsukada S."/>
            <person name="Aono T."/>
            <person name="Akiba N."/>
            <person name="Lee KB."/>
            <person name="Liu CT."/>
            <person name="Toyazaki H."/>
            <person name="Oyaizu H."/>
        </authorList>
    </citation>
    <scope>NUCLEOTIDE SEQUENCE [LARGE SCALE GENOMIC DNA]</scope>
    <source>
        <strain evidence="10">ATCC 43989 / DSM 5975 / JCM 20966 / LMG 6465 / NBRC 14845 / NCIMB 13405 / ORS 571</strain>
    </source>
</reference>
<evidence type="ECO:0000256" key="6">
    <source>
        <dbReference type="RuleBase" id="RU361140"/>
    </source>
</evidence>
<feature type="domain" description="Beta-lactamase class A catalytic" evidence="8">
    <location>
        <begin position="50"/>
        <end position="266"/>
    </location>
</feature>
<dbReference type="GO" id="GO:0030655">
    <property type="term" value="P:beta-lactam antibiotic catabolic process"/>
    <property type="evidence" value="ECO:0007669"/>
    <property type="project" value="InterPro"/>
</dbReference>
<comment type="catalytic activity">
    <reaction evidence="1 6">
        <text>a beta-lactam + H2O = a substituted beta-amino acid</text>
        <dbReference type="Rhea" id="RHEA:20401"/>
        <dbReference type="ChEBI" id="CHEBI:15377"/>
        <dbReference type="ChEBI" id="CHEBI:35627"/>
        <dbReference type="ChEBI" id="CHEBI:140347"/>
        <dbReference type="EC" id="3.5.2.6"/>
    </reaction>
</comment>
<keyword evidence="10" id="KW-1185">Reference proteome</keyword>
<dbReference type="Pfam" id="PF13354">
    <property type="entry name" value="Beta-lactamase2"/>
    <property type="match status" value="1"/>
</dbReference>
<gene>
    <name evidence="9" type="ordered locus">AZC_4278</name>
</gene>
<evidence type="ECO:0000256" key="7">
    <source>
        <dbReference type="SAM" id="MobiDB-lite"/>
    </source>
</evidence>
<dbReference type="SUPFAM" id="SSF56601">
    <property type="entry name" value="beta-lactamase/transpeptidase-like"/>
    <property type="match status" value="1"/>
</dbReference>
<reference evidence="9 10" key="6">
    <citation type="journal article" date="2011" name="Appl. Environ. Microbiol.">
        <title>Involvement of the azorhizobial chromosome partition gene (parA) in the onset of bacteroid differentiation during Sesbania rostrata stem nodule development.</title>
        <authorList>
            <person name="Liu CT."/>
            <person name="Lee KB."/>
            <person name="Wang YS."/>
            <person name="Peng MH."/>
            <person name="Lee KT."/>
            <person name="Suzuki S."/>
            <person name="Suzuki T."/>
            <person name="Oyaizu H."/>
        </authorList>
    </citation>
    <scope>NUCLEOTIDE SEQUENCE [LARGE SCALE GENOMIC DNA]</scope>
    <source>
        <strain evidence="10">ATCC 43989 / DSM 5975 / JCM 20966 / LMG 6465 / NBRC 14845 / NCIMB 13405 / ORS 571</strain>
    </source>
</reference>
<dbReference type="HOGENOM" id="CLU_031960_6_0_5"/>
<dbReference type="EMBL" id="AP009384">
    <property type="protein sequence ID" value="BAF90276.1"/>
    <property type="molecule type" value="Genomic_DNA"/>
</dbReference>
<dbReference type="AlphaFoldDB" id="A8HV65"/>
<reference evidence="9 10" key="5">
    <citation type="journal article" date="2010" name="Appl. Environ. Microbiol.">
        <title>phrR-like gene praR of Azorhizobium caulinodans ORS571 is essential for symbiosis with Sesbania rostrata and is involved in expression of reb genes.</title>
        <authorList>
            <person name="Akiba N."/>
            <person name="Aono T."/>
            <person name="Toyazaki H."/>
            <person name="Sato S."/>
            <person name="Oyaizu H."/>
        </authorList>
    </citation>
    <scope>NUCLEOTIDE SEQUENCE [LARGE SCALE GENOMIC DNA]</scope>
    <source>
        <strain evidence="10">ATCC 43989 / DSM 5975 / JCM 20966 / LMG 6465 / NBRC 14845 / NCIMB 13405 / ORS 571</strain>
    </source>
</reference>
<sequence>MISRRLVMGALGAALVMPQLVRASGQKAFGAADLAQKIAALEARSGGRLGVAVIDTGTGARFAHRGGERFPMCSTFKFLLAAAVLAEADRGHLKLTDMVPITRADLIAYAPEVEKHVGSGMSLSDLCAAAVIWSDNGAANLLLRQIGGPAAVTRFLRSAGDPVTRLDRAEPELNVVPEGSDMDTTTPDAVADDMVRLVLGDVLVPASRGALKDWLIGCRTGDKRLRAGLPKGWTVGDKTGTGPARTGTSNDVAIAWPPGRAPLVIASYLTASRLDGRGSDAIHADVARAVTAGMAG</sequence>
<accession>A8HV65</accession>